<dbReference type="Proteomes" id="UP000018934">
    <property type="component" value="Chromosome"/>
</dbReference>
<sequence>MFPVYCPDNSGTVSGCLRNACPDTPKYANTERFLKASIGWIRYKPLLLYITQRANYETEIAKMKKNLENVIPKICDYFENDDFKAILTELEFYHTHVQEHYNDFENTKSAWLKIIKFLKNTEKVYTEKSCPQKKGRYPQVKGTDLPIGASFMTVKWPN</sequence>
<gene>
    <name evidence="1" type="ORF">DEHRE_10790</name>
</gene>
<proteinExistence type="predicted"/>
<protein>
    <submittedName>
        <fullName evidence="1">Uncharacterized protein</fullName>
    </submittedName>
</protein>
<dbReference type="EMBL" id="CP007033">
    <property type="protein sequence ID" value="AHF11439.1"/>
    <property type="molecule type" value="Genomic_DNA"/>
</dbReference>
<reference evidence="1 2" key="1">
    <citation type="journal article" date="2013" name="Stand. Genomic Sci.">
        <title>Complete genome sequence of Dehalobacter restrictus PER-K23(T.).</title>
        <authorList>
            <person name="Kruse T."/>
            <person name="Maillard J."/>
            <person name="Goodwin L."/>
            <person name="Woyke T."/>
            <person name="Teshima H."/>
            <person name="Bruce D."/>
            <person name="Detter C."/>
            <person name="Tapia R."/>
            <person name="Han C."/>
            <person name="Huntemann M."/>
            <person name="Wei C.L."/>
            <person name="Han J."/>
            <person name="Chen A."/>
            <person name="Kyrpides N."/>
            <person name="Szeto E."/>
            <person name="Markowitz V."/>
            <person name="Ivanova N."/>
            <person name="Pagani I."/>
            <person name="Pati A."/>
            <person name="Pitluck S."/>
            <person name="Nolan M."/>
            <person name="Holliger C."/>
            <person name="Smidt H."/>
        </authorList>
    </citation>
    <scope>NUCLEOTIDE SEQUENCE [LARGE SCALE GENOMIC DNA]</scope>
    <source>
        <strain evidence="2">DSM 9455</strain>
    </source>
</reference>
<organism evidence="1 2">
    <name type="scientific">Dehalobacter restrictus (strain DSM 9455 / PER-K23)</name>
    <dbReference type="NCBI Taxonomy" id="871738"/>
    <lineage>
        <taxon>Bacteria</taxon>
        <taxon>Bacillati</taxon>
        <taxon>Bacillota</taxon>
        <taxon>Clostridia</taxon>
        <taxon>Eubacteriales</taxon>
        <taxon>Desulfitobacteriaceae</taxon>
        <taxon>Dehalobacter</taxon>
    </lineage>
</organism>
<name>A0ABN4BVX5_DEHRP</name>
<evidence type="ECO:0000313" key="2">
    <source>
        <dbReference type="Proteomes" id="UP000018934"/>
    </source>
</evidence>
<accession>A0ABN4BVX5</accession>
<evidence type="ECO:0000313" key="1">
    <source>
        <dbReference type="EMBL" id="AHF11439.1"/>
    </source>
</evidence>
<keyword evidence="2" id="KW-1185">Reference proteome</keyword>